<dbReference type="Proteomes" id="UP000051297">
    <property type="component" value="Unassembled WGS sequence"/>
</dbReference>
<organism evidence="2 3">
    <name type="scientific">candidate division WWE3 bacterium CSP1-7</name>
    <dbReference type="NCBI Taxonomy" id="1576480"/>
    <lineage>
        <taxon>Bacteria</taxon>
        <taxon>Katanobacteria</taxon>
    </lineage>
</organism>
<sequence length="121" mass="13146">MTSTTKKAVKRVDGESAVIANIAAMSGQDRAIGERLHTIIKASAPVLSPKLWYGMPAYAKDGKVVCFFQSAQKFKTRYATFGFMHEANLDEGAMWPTAFALKELTAAEEARISALMKKAAS</sequence>
<dbReference type="PATRIC" id="fig|1576480.3.peg.435"/>
<evidence type="ECO:0000313" key="2">
    <source>
        <dbReference type="EMBL" id="KRT67372.1"/>
    </source>
</evidence>
<protein>
    <recommendedName>
        <fullName evidence="1">YdhG-like domain-containing protein</fullName>
    </recommendedName>
</protein>
<dbReference type="SUPFAM" id="SSF159888">
    <property type="entry name" value="YdhG-like"/>
    <property type="match status" value="1"/>
</dbReference>
<dbReference type="Pfam" id="PF08818">
    <property type="entry name" value="DUF1801"/>
    <property type="match status" value="1"/>
</dbReference>
<reference evidence="2 3" key="1">
    <citation type="submission" date="2015-05" db="EMBL/GenBank/DDBJ databases">
        <title>Critical biogeochemical functions in the subsurface are associated with bacteria from new phyla and little studied lineages.</title>
        <authorList>
            <person name="Hug L.A."/>
            <person name="Thomas B.C."/>
            <person name="Sharon I."/>
            <person name="Brown C.T."/>
            <person name="Sharma R."/>
            <person name="Hettich R.L."/>
            <person name="Wilkins M.J."/>
            <person name="Williams K.H."/>
            <person name="Singh A."/>
            <person name="Banfield J.F."/>
        </authorList>
    </citation>
    <scope>NUCLEOTIDE SEQUENCE [LARGE SCALE GENOMIC DNA]</scope>
    <source>
        <strain evidence="2">CSP1-7</strain>
    </source>
</reference>
<dbReference type="InterPro" id="IPR014922">
    <property type="entry name" value="YdhG-like"/>
</dbReference>
<proteinExistence type="predicted"/>
<dbReference type="AlphaFoldDB" id="A0A0T5ZX36"/>
<gene>
    <name evidence="2" type="ORF">XU08_C0003G0045</name>
</gene>
<name>A0A0T5ZX36_UNCKA</name>
<evidence type="ECO:0000259" key="1">
    <source>
        <dbReference type="Pfam" id="PF08818"/>
    </source>
</evidence>
<dbReference type="EMBL" id="LDXK01000003">
    <property type="protein sequence ID" value="KRT67372.1"/>
    <property type="molecule type" value="Genomic_DNA"/>
</dbReference>
<evidence type="ECO:0000313" key="3">
    <source>
        <dbReference type="Proteomes" id="UP000051297"/>
    </source>
</evidence>
<comment type="caution">
    <text evidence="2">The sequence shown here is derived from an EMBL/GenBank/DDBJ whole genome shotgun (WGS) entry which is preliminary data.</text>
</comment>
<feature type="domain" description="YdhG-like" evidence="1">
    <location>
        <begin position="30"/>
        <end position="90"/>
    </location>
</feature>
<dbReference type="Gene3D" id="3.90.1150.200">
    <property type="match status" value="1"/>
</dbReference>
<accession>A0A0T5ZX36</accession>
<dbReference type="STRING" id="1576480.XU08_C0003G0045"/>